<sequence>MLGWAGRTTAEDDSTTTTTMNNTSTNSSTTTKLSAKAANSLREKRRAGNTGTSSSLSSAPTSPNNESYSSSSSPRPGSPHTTYTNNNNNISVSEGGDNPDPTATTTGTGSGSSSGRSKVFSFFDPEEIRRPPNPASPSSSRPPPSPSLPASPSGRDGGGGGSGHSTPPSRNYYNYSSIDAATTITNASGGGGGGDDASVATSRIRNHNHNPPTNTTNATTTNNTSNALSPTSSAKAFLASVDTAKEVKYEEGATELFTLVEDANWEDVCSRYVESVCCFYILRIFYSTLFLSSSSGSKMEMMMWGVVCVWELSDLYYSYQIHTLLHSSFFFNACCHYTIRNVIHRIEYDPSEARVWVVSSGTENTVFSWSVWRRLPLHEACRRQPPPVVIYALLAAYPESAMEENNFAELPLHAAVRCGACAEVVNCILASYPAGALARDNSGCTPLDILNGIGKMMDHDAVVAALNRAIAVHTRETKMWAEKIASMQQEFKQMNDKQKWEYERIIAEKKNVIENLERTSEQERLATSNLAVKVIQTEQVVQDKLKAEKRYQEKIRKHEEQIEALKSSNGSRKSRIKELEETVRSDAETILELNNRIKSLQSSLVSLVHDEEEFAATKLATAGQNFKLLVESQFVFLREAEGRKESIRAKIKQLGINIPPKKKSDAEIAQEEEEAKRTLAEMPVVEEVSNTEVAEKALASAMAQLGPYVDDECE</sequence>
<dbReference type="Gene3D" id="1.25.40.20">
    <property type="entry name" value="Ankyrin repeat-containing domain"/>
    <property type="match status" value="1"/>
</dbReference>
<feature type="coiled-coil region" evidence="1">
    <location>
        <begin position="499"/>
        <end position="596"/>
    </location>
</feature>
<name>A0ABD3N3J2_9STRA</name>
<keyword evidence="4" id="KW-1185">Reference proteome</keyword>
<feature type="compositionally biased region" description="Low complexity" evidence="2">
    <location>
        <begin position="48"/>
        <end position="79"/>
    </location>
</feature>
<feature type="region of interest" description="Disordered" evidence="2">
    <location>
        <begin position="186"/>
        <end position="228"/>
    </location>
</feature>
<feature type="compositionally biased region" description="Polar residues" evidence="2">
    <location>
        <begin position="80"/>
        <end position="92"/>
    </location>
</feature>
<dbReference type="Proteomes" id="UP001530293">
    <property type="component" value="Unassembled WGS sequence"/>
</dbReference>
<proteinExistence type="predicted"/>
<accession>A0ABD3N3J2</accession>
<evidence type="ECO:0000256" key="2">
    <source>
        <dbReference type="SAM" id="MobiDB-lite"/>
    </source>
</evidence>
<feature type="region of interest" description="Disordered" evidence="2">
    <location>
        <begin position="1"/>
        <end position="174"/>
    </location>
</feature>
<dbReference type="AlphaFoldDB" id="A0ABD3N3J2"/>
<dbReference type="InterPro" id="IPR036770">
    <property type="entry name" value="Ankyrin_rpt-contain_sf"/>
</dbReference>
<evidence type="ECO:0000313" key="4">
    <source>
        <dbReference type="Proteomes" id="UP001530293"/>
    </source>
</evidence>
<dbReference type="EMBL" id="JALLBG020000037">
    <property type="protein sequence ID" value="KAL3770704.1"/>
    <property type="molecule type" value="Genomic_DNA"/>
</dbReference>
<feature type="region of interest" description="Disordered" evidence="2">
    <location>
        <begin position="663"/>
        <end position="683"/>
    </location>
</feature>
<evidence type="ECO:0000256" key="1">
    <source>
        <dbReference type="SAM" id="Coils"/>
    </source>
</evidence>
<keyword evidence="1" id="KW-0175">Coiled coil</keyword>
<reference evidence="3 4" key="1">
    <citation type="submission" date="2024-10" db="EMBL/GenBank/DDBJ databases">
        <title>Updated reference genomes for cyclostephanoid diatoms.</title>
        <authorList>
            <person name="Roberts W.R."/>
            <person name="Alverson A.J."/>
        </authorList>
    </citation>
    <scope>NUCLEOTIDE SEQUENCE [LARGE SCALE GENOMIC DNA]</scope>
    <source>
        <strain evidence="3 4">AJA232-27</strain>
    </source>
</reference>
<dbReference type="SUPFAM" id="SSF48403">
    <property type="entry name" value="Ankyrin repeat"/>
    <property type="match status" value="1"/>
</dbReference>
<feature type="compositionally biased region" description="Low complexity" evidence="2">
    <location>
        <begin position="104"/>
        <end position="115"/>
    </location>
</feature>
<dbReference type="Pfam" id="PF13857">
    <property type="entry name" value="Ank_5"/>
    <property type="match status" value="1"/>
</dbReference>
<comment type="caution">
    <text evidence="3">The sequence shown here is derived from an EMBL/GenBank/DDBJ whole genome shotgun (WGS) entry which is preliminary data.</text>
</comment>
<organism evidence="3 4">
    <name type="scientific">Discostella pseudostelligera</name>
    <dbReference type="NCBI Taxonomy" id="259834"/>
    <lineage>
        <taxon>Eukaryota</taxon>
        <taxon>Sar</taxon>
        <taxon>Stramenopiles</taxon>
        <taxon>Ochrophyta</taxon>
        <taxon>Bacillariophyta</taxon>
        <taxon>Coscinodiscophyceae</taxon>
        <taxon>Thalassiosirophycidae</taxon>
        <taxon>Stephanodiscales</taxon>
        <taxon>Stephanodiscaceae</taxon>
        <taxon>Discostella</taxon>
    </lineage>
</organism>
<gene>
    <name evidence="3" type="ORF">ACHAWU_009236</name>
</gene>
<evidence type="ECO:0000313" key="3">
    <source>
        <dbReference type="EMBL" id="KAL3770704.1"/>
    </source>
</evidence>
<feature type="compositionally biased region" description="Pro residues" evidence="2">
    <location>
        <begin position="131"/>
        <end position="149"/>
    </location>
</feature>
<protein>
    <submittedName>
        <fullName evidence="3">Uncharacterized protein</fullName>
    </submittedName>
</protein>
<feature type="compositionally biased region" description="Low complexity" evidence="2">
    <location>
        <begin position="209"/>
        <end position="228"/>
    </location>
</feature>
<dbReference type="InterPro" id="IPR002110">
    <property type="entry name" value="Ankyrin_rpt"/>
</dbReference>
<feature type="compositionally biased region" description="Low complexity" evidence="2">
    <location>
        <begin position="15"/>
        <end position="40"/>
    </location>
</feature>